<dbReference type="Gene3D" id="3.90.1150.10">
    <property type="entry name" value="Aspartate Aminotransferase, domain 1"/>
    <property type="match status" value="1"/>
</dbReference>
<protein>
    <recommendedName>
        <fullName evidence="5">Aromatic amino acid beta-eliminating lyase/threonine aldolase domain-containing protein</fullName>
    </recommendedName>
</protein>
<dbReference type="InterPro" id="IPR023603">
    <property type="entry name" value="Low_specificity_L-TA-like"/>
</dbReference>
<evidence type="ECO:0000313" key="6">
    <source>
        <dbReference type="EMBL" id="KXS10105.1"/>
    </source>
</evidence>
<dbReference type="PANTHER" id="PTHR48097:SF9">
    <property type="entry name" value="L-THREONINE ALDOLASE"/>
    <property type="match status" value="1"/>
</dbReference>
<dbReference type="InterPro" id="IPR015421">
    <property type="entry name" value="PyrdxlP-dep_Trfase_major"/>
</dbReference>
<comment type="cofactor">
    <cofactor evidence="1">
        <name>pyridoxal 5'-phosphate</name>
        <dbReference type="ChEBI" id="CHEBI:597326"/>
    </cofactor>
</comment>
<dbReference type="Pfam" id="PF01212">
    <property type="entry name" value="Beta_elim_lyase"/>
    <property type="match status" value="1"/>
</dbReference>
<evidence type="ECO:0000256" key="2">
    <source>
        <dbReference type="ARBA" id="ARBA00006966"/>
    </source>
</evidence>
<accession>A0A139A0P1</accession>
<keyword evidence="3" id="KW-0663">Pyridoxal phosphate</keyword>
<evidence type="ECO:0000256" key="3">
    <source>
        <dbReference type="ARBA" id="ARBA00022898"/>
    </source>
</evidence>
<evidence type="ECO:0000259" key="5">
    <source>
        <dbReference type="Pfam" id="PF01212"/>
    </source>
</evidence>
<dbReference type="FunFam" id="3.40.640.10:FF:000030">
    <property type="entry name" value="Low-specificity L-threonine aldolase"/>
    <property type="match status" value="1"/>
</dbReference>
<dbReference type="PANTHER" id="PTHR48097">
    <property type="entry name" value="L-THREONINE ALDOLASE-RELATED"/>
    <property type="match status" value="1"/>
</dbReference>
<dbReference type="InterPro" id="IPR001597">
    <property type="entry name" value="ArAA_b-elim_lyase/Thr_aldolase"/>
</dbReference>
<keyword evidence="7" id="KW-1185">Reference proteome</keyword>
<evidence type="ECO:0000313" key="7">
    <source>
        <dbReference type="Proteomes" id="UP000070544"/>
    </source>
</evidence>
<sequence length="450" mass="48121">MLQGTVSCAPVIAMRAASSRSMLATPRIARRSFATAGGDHLSRILPTKRPTTPLNHSYRPLDFVDFRSDTATHPDPPMLASMISSSMGDDVLGEDGDTKLLERTVADFLGKDAACFVVSGSMANQLAVAAHLVPWGRLPTTVVVDARSHIWKWEAGGVSFLSGATVIPVLPSEPSEPSRWSHLDASDVSQALIRDESDTHVAPTRLVCVENTLDGTGLHNFTSSTILPRTASHPYPHLPVHLDGARLWNAKIKRLLGDYGATVDSASLCFSKGLGAPIGSVLTGSEEFIGRVRRLRKVIGGGWRQSGPLASACLHSLKSSLPGLHYDHFAASSLAAQLSTLGSSSSTSSLVRLAAPTQTNMVWADLGRLLASANESSGRAVSGTTGTAEERGKLTADDWARHMWERRRVRVGTGYGDKGEVVRLVVHKQNREAVGEVVEGLKEWAEMVVG</sequence>
<dbReference type="GO" id="GO:0005829">
    <property type="term" value="C:cytosol"/>
    <property type="evidence" value="ECO:0007669"/>
    <property type="project" value="TreeGrafter"/>
</dbReference>
<name>A0A139A0P1_GONPJ</name>
<dbReference type="AlphaFoldDB" id="A0A139A0P1"/>
<dbReference type="NCBIfam" id="NF041359">
    <property type="entry name" value="GntG_guanitoxin"/>
    <property type="match status" value="1"/>
</dbReference>
<evidence type="ECO:0000256" key="4">
    <source>
        <dbReference type="ARBA" id="ARBA00023239"/>
    </source>
</evidence>
<dbReference type="OMA" id="GATICRI"/>
<proteinExistence type="inferred from homology"/>
<dbReference type="InterPro" id="IPR015422">
    <property type="entry name" value="PyrdxlP-dep_Trfase_small"/>
</dbReference>
<dbReference type="EMBL" id="KQ965838">
    <property type="protein sequence ID" value="KXS10105.1"/>
    <property type="molecule type" value="Genomic_DNA"/>
</dbReference>
<dbReference type="GO" id="GO:0006567">
    <property type="term" value="P:L-threonine catabolic process"/>
    <property type="evidence" value="ECO:0007669"/>
    <property type="project" value="TreeGrafter"/>
</dbReference>
<dbReference type="STRING" id="1344416.A0A139A0P1"/>
<evidence type="ECO:0000256" key="1">
    <source>
        <dbReference type="ARBA" id="ARBA00001933"/>
    </source>
</evidence>
<keyword evidence="4" id="KW-0456">Lyase</keyword>
<dbReference type="SUPFAM" id="SSF53383">
    <property type="entry name" value="PLP-dependent transferases"/>
    <property type="match status" value="1"/>
</dbReference>
<dbReference type="Proteomes" id="UP000070544">
    <property type="component" value="Unassembled WGS sequence"/>
</dbReference>
<feature type="domain" description="Aromatic amino acid beta-eliminating lyase/threonine aldolase" evidence="5">
    <location>
        <begin position="65"/>
        <end position="349"/>
    </location>
</feature>
<dbReference type="Gene3D" id="3.40.640.10">
    <property type="entry name" value="Type I PLP-dependent aspartate aminotransferase-like (Major domain)"/>
    <property type="match status" value="1"/>
</dbReference>
<dbReference type="OrthoDB" id="10261951at2759"/>
<dbReference type="GO" id="GO:0006545">
    <property type="term" value="P:glycine biosynthetic process"/>
    <property type="evidence" value="ECO:0007669"/>
    <property type="project" value="TreeGrafter"/>
</dbReference>
<reference evidence="6 7" key="1">
    <citation type="journal article" date="2015" name="Genome Biol. Evol.">
        <title>Phylogenomic analyses indicate that early fungi evolved digesting cell walls of algal ancestors of land plants.</title>
        <authorList>
            <person name="Chang Y."/>
            <person name="Wang S."/>
            <person name="Sekimoto S."/>
            <person name="Aerts A.L."/>
            <person name="Choi C."/>
            <person name="Clum A."/>
            <person name="LaButti K.M."/>
            <person name="Lindquist E.A."/>
            <person name="Yee Ngan C."/>
            <person name="Ohm R.A."/>
            <person name="Salamov A.A."/>
            <person name="Grigoriev I.V."/>
            <person name="Spatafora J.W."/>
            <person name="Berbee M.L."/>
        </authorList>
    </citation>
    <scope>NUCLEOTIDE SEQUENCE [LARGE SCALE GENOMIC DNA]</scope>
    <source>
        <strain evidence="6 7">JEL478</strain>
    </source>
</reference>
<dbReference type="InterPro" id="IPR015424">
    <property type="entry name" value="PyrdxlP-dep_Trfase"/>
</dbReference>
<dbReference type="GO" id="GO:0008732">
    <property type="term" value="F:L-allo-threonine aldolase activity"/>
    <property type="evidence" value="ECO:0007669"/>
    <property type="project" value="TreeGrafter"/>
</dbReference>
<comment type="similarity">
    <text evidence="2">Belongs to the threonine aldolase family.</text>
</comment>
<gene>
    <name evidence="6" type="ORF">M427DRAFT_116521</name>
</gene>
<organism evidence="6 7">
    <name type="scientific">Gonapodya prolifera (strain JEL478)</name>
    <name type="common">Monoblepharis prolifera</name>
    <dbReference type="NCBI Taxonomy" id="1344416"/>
    <lineage>
        <taxon>Eukaryota</taxon>
        <taxon>Fungi</taxon>
        <taxon>Fungi incertae sedis</taxon>
        <taxon>Chytridiomycota</taxon>
        <taxon>Chytridiomycota incertae sedis</taxon>
        <taxon>Monoblepharidomycetes</taxon>
        <taxon>Monoblepharidales</taxon>
        <taxon>Gonapodyaceae</taxon>
        <taxon>Gonapodya</taxon>
    </lineage>
</organism>